<dbReference type="Proteomes" id="UP000461880">
    <property type="component" value="Unassembled WGS sequence"/>
</dbReference>
<keyword evidence="8 15" id="KW-0489">Methyltransferase</keyword>
<evidence type="ECO:0000256" key="16">
    <source>
        <dbReference type="PIRSR" id="PIRSR000386-1"/>
    </source>
</evidence>
<proteinExistence type="inferred from homology"/>
<dbReference type="HAMAP" id="MF_00605">
    <property type="entry name" value="TrmD"/>
    <property type="match status" value="1"/>
</dbReference>
<evidence type="ECO:0000256" key="12">
    <source>
        <dbReference type="ARBA" id="ARBA00029736"/>
    </source>
</evidence>
<dbReference type="InterPro" id="IPR023148">
    <property type="entry name" value="tRNA_m1G_MeTrfase_C_sf"/>
</dbReference>
<dbReference type="FunFam" id="3.40.1280.10:FF:000001">
    <property type="entry name" value="tRNA (guanine-N(1)-)-methyltransferase"/>
    <property type="match status" value="1"/>
</dbReference>
<comment type="subunit">
    <text evidence="4 15 17">Homodimer.</text>
</comment>
<evidence type="ECO:0000256" key="4">
    <source>
        <dbReference type="ARBA" id="ARBA00011738"/>
    </source>
</evidence>
<feature type="binding site" evidence="15 16">
    <location>
        <position position="110"/>
    </location>
    <ligand>
        <name>S-adenosyl-L-methionine</name>
        <dbReference type="ChEBI" id="CHEBI:59789"/>
    </ligand>
</feature>
<evidence type="ECO:0000256" key="10">
    <source>
        <dbReference type="ARBA" id="ARBA00022691"/>
    </source>
</evidence>
<evidence type="ECO:0000259" key="18">
    <source>
        <dbReference type="Pfam" id="PF01746"/>
    </source>
</evidence>
<dbReference type="SUPFAM" id="SSF75217">
    <property type="entry name" value="alpha/beta knot"/>
    <property type="match status" value="1"/>
</dbReference>
<evidence type="ECO:0000256" key="5">
    <source>
        <dbReference type="ARBA" id="ARBA00012807"/>
    </source>
</evidence>
<keyword evidence="10 15" id="KW-0949">S-adenosyl-L-methionine</keyword>
<evidence type="ECO:0000256" key="13">
    <source>
        <dbReference type="ARBA" id="ARBA00033392"/>
    </source>
</evidence>
<keyword evidence="9 15" id="KW-0808">Transferase</keyword>
<evidence type="ECO:0000313" key="19">
    <source>
        <dbReference type="EMBL" id="MSS59482.1"/>
    </source>
</evidence>
<dbReference type="InterPro" id="IPR016009">
    <property type="entry name" value="tRNA_MeTrfase_TRMD/TRM10"/>
</dbReference>
<keyword evidence="7 15" id="KW-0963">Cytoplasm</keyword>
<dbReference type="InterPro" id="IPR029026">
    <property type="entry name" value="tRNA_m1G_MTases_N"/>
</dbReference>
<dbReference type="EMBL" id="VUMN01000033">
    <property type="protein sequence ID" value="MSS59482.1"/>
    <property type="molecule type" value="Genomic_DNA"/>
</dbReference>
<comment type="similarity">
    <text evidence="3 15 17">Belongs to the RNA methyltransferase TrmD family.</text>
</comment>
<dbReference type="GO" id="GO:0002939">
    <property type="term" value="P:tRNA N1-guanine methylation"/>
    <property type="evidence" value="ECO:0007669"/>
    <property type="project" value="TreeGrafter"/>
</dbReference>
<evidence type="ECO:0000256" key="2">
    <source>
        <dbReference type="ARBA" id="ARBA00004496"/>
    </source>
</evidence>
<dbReference type="EC" id="2.1.1.228" evidence="5 15"/>
<dbReference type="FunFam" id="1.10.1270.20:FF:000001">
    <property type="entry name" value="tRNA (guanine-N(1)-)-methyltransferase"/>
    <property type="match status" value="1"/>
</dbReference>
<protein>
    <recommendedName>
        <fullName evidence="6 15">tRNA (guanine-N(1)-)-methyltransferase</fullName>
        <ecNumber evidence="5 15">2.1.1.228</ecNumber>
    </recommendedName>
    <alternativeName>
        <fullName evidence="12 15">M1G-methyltransferase</fullName>
    </alternativeName>
    <alternativeName>
        <fullName evidence="13 15">tRNA [GM37] methyltransferase</fullName>
    </alternativeName>
</protein>
<dbReference type="InterPro" id="IPR002649">
    <property type="entry name" value="tRNA_m1G_MeTrfase_TrmD"/>
</dbReference>
<sequence length="241" mass="27221">MRITILTLFPEMYGDFLKTSIVGRSIARGIVSVDLVQIRDFAHDTYRHVDDTPFGGGAGMVMKCQPVLDAINSVRTPESYTVLMSPSGTPYSQKKAHELSGKSHLILLCGHYEGLDERISRHVDEELSIGDYVLTGGELASMVISDSVIRLLHGSIRPDSAEDESYENGLLEYPQYTQPADYEGEQVPAILLSGNHEKIRKWRLQQSLVRTRERRPDLFGRHELTGEERKLLDRYDEGEEI</sequence>
<keyword evidence="20" id="KW-1185">Reference proteome</keyword>
<evidence type="ECO:0000256" key="3">
    <source>
        <dbReference type="ARBA" id="ARBA00007630"/>
    </source>
</evidence>
<dbReference type="PANTHER" id="PTHR46417:SF1">
    <property type="entry name" value="TRNA (GUANINE-N(1)-)-METHYLTRANSFERASE"/>
    <property type="match status" value="1"/>
</dbReference>
<dbReference type="RefSeq" id="WP_154505741.1">
    <property type="nucleotide sequence ID" value="NZ_VUMN01000033.1"/>
</dbReference>
<dbReference type="GO" id="GO:0005829">
    <property type="term" value="C:cytosol"/>
    <property type="evidence" value="ECO:0007669"/>
    <property type="project" value="TreeGrafter"/>
</dbReference>
<comment type="catalytic activity">
    <reaction evidence="14 15 17">
        <text>guanosine(37) in tRNA + S-adenosyl-L-methionine = N(1)-methylguanosine(37) in tRNA + S-adenosyl-L-homocysteine + H(+)</text>
        <dbReference type="Rhea" id="RHEA:36899"/>
        <dbReference type="Rhea" id="RHEA-COMP:10145"/>
        <dbReference type="Rhea" id="RHEA-COMP:10147"/>
        <dbReference type="ChEBI" id="CHEBI:15378"/>
        <dbReference type="ChEBI" id="CHEBI:57856"/>
        <dbReference type="ChEBI" id="CHEBI:59789"/>
        <dbReference type="ChEBI" id="CHEBI:73542"/>
        <dbReference type="ChEBI" id="CHEBI:74269"/>
        <dbReference type="EC" id="2.1.1.228"/>
    </reaction>
</comment>
<evidence type="ECO:0000256" key="17">
    <source>
        <dbReference type="RuleBase" id="RU003464"/>
    </source>
</evidence>
<organism evidence="19 20">
    <name type="scientific">Stecheria intestinalis</name>
    <dbReference type="NCBI Taxonomy" id="2606630"/>
    <lineage>
        <taxon>Bacteria</taxon>
        <taxon>Bacillati</taxon>
        <taxon>Bacillota</taxon>
        <taxon>Erysipelotrichia</taxon>
        <taxon>Erysipelotrichales</taxon>
        <taxon>Erysipelotrichaceae</taxon>
        <taxon>Stecheria</taxon>
    </lineage>
</organism>
<feature type="domain" description="tRNA methyltransferase TRMD/TRM10-type" evidence="18">
    <location>
        <begin position="1"/>
        <end position="220"/>
    </location>
</feature>
<dbReference type="PIRSF" id="PIRSF000386">
    <property type="entry name" value="tRNA_mtase"/>
    <property type="match status" value="1"/>
</dbReference>
<dbReference type="NCBIfam" id="TIGR00088">
    <property type="entry name" value="trmD"/>
    <property type="match status" value="1"/>
</dbReference>
<comment type="subcellular location">
    <subcellularLocation>
        <location evidence="2 15 17">Cytoplasm</location>
    </subcellularLocation>
</comment>
<evidence type="ECO:0000256" key="9">
    <source>
        <dbReference type="ARBA" id="ARBA00022679"/>
    </source>
</evidence>
<dbReference type="NCBIfam" id="NF000648">
    <property type="entry name" value="PRK00026.1"/>
    <property type="match status" value="1"/>
</dbReference>
<comment type="caution">
    <text evidence="19">The sequence shown here is derived from an EMBL/GenBank/DDBJ whole genome shotgun (WGS) entry which is preliminary data.</text>
</comment>
<gene>
    <name evidence="15 19" type="primary">trmD</name>
    <name evidence="19" type="ORF">FYJ51_11325</name>
</gene>
<dbReference type="Pfam" id="PF01746">
    <property type="entry name" value="tRNA_m1G_MT"/>
    <property type="match status" value="1"/>
</dbReference>
<comment type="function">
    <text evidence="1 15 17">Specifically methylates guanosine-37 in various tRNAs.</text>
</comment>
<dbReference type="Gene3D" id="3.40.1280.10">
    <property type="match status" value="1"/>
</dbReference>
<feature type="binding site" evidence="15 16">
    <location>
        <begin position="129"/>
        <end position="134"/>
    </location>
    <ligand>
        <name>S-adenosyl-L-methionine</name>
        <dbReference type="ChEBI" id="CHEBI:59789"/>
    </ligand>
</feature>
<dbReference type="GO" id="GO:0052906">
    <property type="term" value="F:tRNA (guanine(37)-N1)-methyltransferase activity"/>
    <property type="evidence" value="ECO:0007669"/>
    <property type="project" value="UniProtKB-UniRule"/>
</dbReference>
<evidence type="ECO:0000256" key="6">
    <source>
        <dbReference type="ARBA" id="ARBA00014679"/>
    </source>
</evidence>
<evidence type="ECO:0000256" key="7">
    <source>
        <dbReference type="ARBA" id="ARBA00022490"/>
    </source>
</evidence>
<evidence type="ECO:0000256" key="8">
    <source>
        <dbReference type="ARBA" id="ARBA00022603"/>
    </source>
</evidence>
<dbReference type="Gene3D" id="1.10.1270.20">
    <property type="entry name" value="tRNA(m1g37)methyltransferase, domain 2"/>
    <property type="match status" value="1"/>
</dbReference>
<dbReference type="InterPro" id="IPR029028">
    <property type="entry name" value="Alpha/beta_knot_MTases"/>
</dbReference>
<reference evidence="19 20" key="1">
    <citation type="submission" date="2019-08" db="EMBL/GenBank/DDBJ databases">
        <title>In-depth cultivation of the pig gut microbiome towards novel bacterial diversity and tailored functional studies.</title>
        <authorList>
            <person name="Wylensek D."/>
            <person name="Hitch T.C.A."/>
            <person name="Clavel T."/>
        </authorList>
    </citation>
    <scope>NUCLEOTIDE SEQUENCE [LARGE SCALE GENOMIC DNA]</scope>
    <source>
        <strain evidence="19 20">Oil+RF-744-GAM-WT-6</strain>
    </source>
</reference>
<evidence type="ECO:0000313" key="20">
    <source>
        <dbReference type="Proteomes" id="UP000461880"/>
    </source>
</evidence>
<dbReference type="CDD" id="cd18080">
    <property type="entry name" value="TrmD-like"/>
    <property type="match status" value="1"/>
</dbReference>
<evidence type="ECO:0000256" key="1">
    <source>
        <dbReference type="ARBA" id="ARBA00002634"/>
    </source>
</evidence>
<evidence type="ECO:0000256" key="15">
    <source>
        <dbReference type="HAMAP-Rule" id="MF_00605"/>
    </source>
</evidence>
<dbReference type="AlphaFoldDB" id="A0A7X2NU22"/>
<dbReference type="PANTHER" id="PTHR46417">
    <property type="entry name" value="TRNA (GUANINE-N(1)-)-METHYLTRANSFERASE"/>
    <property type="match status" value="1"/>
</dbReference>
<evidence type="ECO:0000256" key="14">
    <source>
        <dbReference type="ARBA" id="ARBA00047783"/>
    </source>
</evidence>
<keyword evidence="11 15" id="KW-0819">tRNA processing</keyword>
<evidence type="ECO:0000256" key="11">
    <source>
        <dbReference type="ARBA" id="ARBA00022694"/>
    </source>
</evidence>
<accession>A0A7X2NU22</accession>
<name>A0A7X2NU22_9FIRM</name>